<accession>A0A515ETC9</accession>
<reference evidence="2" key="1">
    <citation type="submission" date="2019-02" db="EMBL/GenBank/DDBJ databases">
        <title>Complete genome sequence of Rhodoferax sp. Gr-4.</title>
        <authorList>
            <person name="Jin L."/>
        </authorList>
    </citation>
    <scope>NUCLEOTIDE SEQUENCE [LARGE SCALE GENOMIC DNA]</scope>
    <source>
        <strain evidence="2">Gr-4</strain>
    </source>
</reference>
<gene>
    <name evidence="1" type="ORF">EXZ61_18080</name>
</gene>
<dbReference type="Pfam" id="PF07030">
    <property type="entry name" value="Phage_Mu_Gp36"/>
    <property type="match status" value="1"/>
</dbReference>
<dbReference type="EMBL" id="CP036282">
    <property type="protein sequence ID" value="QDL55930.1"/>
    <property type="molecule type" value="Genomic_DNA"/>
</dbReference>
<sequence length="172" mass="18621">MAYATPQRFIQEYGLDETTQLLADEQQLLTSQLLSDALAGSWTGTPSVAEQAAANAAKDRITRKLVTVSNFMDGYLRGAVTLPLSVNDANAGTLEECCIALVREGVADDSDNVTERIVDIADRWRTWLKDIQSGKVTLVTSAGDEVPGRGRVRTGQAASAFNWGAFPPTRSW</sequence>
<dbReference type="Proteomes" id="UP000317365">
    <property type="component" value="Chromosome"/>
</dbReference>
<keyword evidence="2" id="KW-1185">Reference proteome</keyword>
<proteinExistence type="predicted"/>
<dbReference type="AlphaFoldDB" id="A0A515ETC9"/>
<evidence type="ECO:0000313" key="1">
    <source>
        <dbReference type="EMBL" id="QDL55930.1"/>
    </source>
</evidence>
<evidence type="ECO:0000313" key="2">
    <source>
        <dbReference type="Proteomes" id="UP000317365"/>
    </source>
</evidence>
<protein>
    <submittedName>
        <fullName evidence="1">DUF1320 domain-containing protein</fullName>
    </submittedName>
</protein>
<dbReference type="KEGG" id="rhg:EXZ61_18080"/>
<dbReference type="InterPro" id="IPR009752">
    <property type="entry name" value="Phage_Mu_GpJ"/>
</dbReference>
<name>A0A515ETC9_9BURK</name>
<organism evidence="1 2">
    <name type="scientific">Rhodoferax aquaticus</name>
    <dbReference type="NCBI Taxonomy" id="2527691"/>
    <lineage>
        <taxon>Bacteria</taxon>
        <taxon>Pseudomonadati</taxon>
        <taxon>Pseudomonadota</taxon>
        <taxon>Betaproteobacteria</taxon>
        <taxon>Burkholderiales</taxon>
        <taxon>Comamonadaceae</taxon>
        <taxon>Rhodoferax</taxon>
    </lineage>
</organism>
<reference evidence="2" key="2">
    <citation type="journal article" date="2020" name="Int. J. Syst. Evol. Microbiol.">
        <title>Genomic insights into a novel species Rhodoferax aquaticus sp. nov., isolated from freshwater.</title>
        <authorList>
            <person name="Li T."/>
            <person name="Zhuo Y."/>
            <person name="Jin C.Z."/>
            <person name="Wu X."/>
            <person name="Ko S.R."/>
            <person name="Jin F.J."/>
            <person name="Ahn C.Y."/>
            <person name="Oh H.M."/>
            <person name="Lee H.G."/>
            <person name="Jin L."/>
        </authorList>
    </citation>
    <scope>NUCLEOTIDE SEQUENCE [LARGE SCALE GENOMIC DNA]</scope>
    <source>
        <strain evidence="2">Gr-4</strain>
    </source>
</reference>
<dbReference type="RefSeq" id="WP_142813082.1">
    <property type="nucleotide sequence ID" value="NZ_CP036282.1"/>
</dbReference>